<name>A0ABY6U7X1_BIOOC</name>
<keyword evidence="1" id="KW-0175">Coiled coil</keyword>
<evidence type="ECO:0000256" key="1">
    <source>
        <dbReference type="SAM" id="Coils"/>
    </source>
</evidence>
<accession>A0ABY6U7X1</accession>
<evidence type="ECO:0000313" key="4">
    <source>
        <dbReference type="Proteomes" id="UP000766486"/>
    </source>
</evidence>
<feature type="coiled-coil region" evidence="1">
    <location>
        <begin position="151"/>
        <end position="182"/>
    </location>
</feature>
<gene>
    <name evidence="3" type="ORF">CLO192961_LOCUS204254</name>
</gene>
<feature type="region of interest" description="Disordered" evidence="2">
    <location>
        <begin position="1"/>
        <end position="110"/>
    </location>
</feature>
<keyword evidence="4" id="KW-1185">Reference proteome</keyword>
<proteinExistence type="predicted"/>
<protein>
    <submittedName>
        <fullName evidence="3">Uncharacterized protein</fullName>
    </submittedName>
</protein>
<feature type="compositionally biased region" description="Basic and acidic residues" evidence="2">
    <location>
        <begin position="35"/>
        <end position="44"/>
    </location>
</feature>
<evidence type="ECO:0000313" key="3">
    <source>
        <dbReference type="EMBL" id="VUC27156.1"/>
    </source>
</evidence>
<organism evidence="3 4">
    <name type="scientific">Bionectria ochroleuca</name>
    <name type="common">Gliocladium roseum</name>
    <dbReference type="NCBI Taxonomy" id="29856"/>
    <lineage>
        <taxon>Eukaryota</taxon>
        <taxon>Fungi</taxon>
        <taxon>Dikarya</taxon>
        <taxon>Ascomycota</taxon>
        <taxon>Pezizomycotina</taxon>
        <taxon>Sordariomycetes</taxon>
        <taxon>Hypocreomycetidae</taxon>
        <taxon>Hypocreales</taxon>
        <taxon>Bionectriaceae</taxon>
        <taxon>Clonostachys</taxon>
    </lineage>
</organism>
<reference evidence="3 4" key="1">
    <citation type="submission" date="2019-06" db="EMBL/GenBank/DDBJ databases">
        <authorList>
            <person name="Broberg M."/>
        </authorList>
    </citation>
    <scope>NUCLEOTIDE SEQUENCE [LARGE SCALE GENOMIC DNA]</scope>
</reference>
<comment type="caution">
    <text evidence="3">The sequence shown here is derived from an EMBL/GenBank/DDBJ whole genome shotgun (WGS) entry which is preliminary data.</text>
</comment>
<feature type="compositionally biased region" description="Polar residues" evidence="2">
    <location>
        <begin position="67"/>
        <end position="88"/>
    </location>
</feature>
<sequence>MSSVRGMPGEVPETPQPNAEELREYDPSCSSPEPESAHEADPDYHSGPATPVKGSRKNKKRQHDASNEQVSDPSAKQQGRQNNKQQDLQTKRGQRSELGPVDNQSSIKKIKLNTGKGVDRIVEEINGGVNKLNEVIKGQRKEIDDLKNPVSNHHIAQLNAAIEELKEKNQELQTRKDELEDLFHGIAQDHDVLSNRLDKSRDAYQKVCDDEIRRKWTQLAFNIQNLCIGQLKTPPPKEASADEPDFMALIRAKPRNTHHFLQRYIWAQIHGAIFRGAGGIWCGKMSLAFNMWRVAVTEQCIKDPSHGKVYGHVKSETTHELFDILGIDVEAKNRLVDDMASKLSPLALDEDKCKNKLLDITDKAIALQTVFMRSKALFSVNLRDPGTSTKPGLTEEEIEREYFGAQGDNLYTVTPVLTKIGNADGHDDSYHGRVVVYEARVIAI</sequence>
<dbReference type="Proteomes" id="UP000766486">
    <property type="component" value="Unassembled WGS sequence"/>
</dbReference>
<evidence type="ECO:0000256" key="2">
    <source>
        <dbReference type="SAM" id="MobiDB-lite"/>
    </source>
</evidence>
<dbReference type="EMBL" id="CABFNS010000762">
    <property type="protein sequence ID" value="VUC27156.1"/>
    <property type="molecule type" value="Genomic_DNA"/>
</dbReference>